<dbReference type="OrthoDB" id="9816081at2"/>
<evidence type="ECO:0000313" key="3">
    <source>
        <dbReference type="Proteomes" id="UP000309676"/>
    </source>
</evidence>
<feature type="domain" description="Calcineurin-like phosphoesterase" evidence="1">
    <location>
        <begin position="42"/>
        <end position="265"/>
    </location>
</feature>
<dbReference type="InterPro" id="IPR051918">
    <property type="entry name" value="STPP_CPPED1"/>
</dbReference>
<comment type="caution">
    <text evidence="2">The sequence shown here is derived from an EMBL/GenBank/DDBJ whole genome shotgun (WGS) entry which is preliminary data.</text>
</comment>
<evidence type="ECO:0000313" key="2">
    <source>
        <dbReference type="EMBL" id="TLS51776.1"/>
    </source>
</evidence>
<dbReference type="PANTHER" id="PTHR43143">
    <property type="entry name" value="METALLOPHOSPHOESTERASE, CALCINEURIN SUPERFAMILY"/>
    <property type="match status" value="1"/>
</dbReference>
<dbReference type="InterPro" id="IPR004843">
    <property type="entry name" value="Calcineurin-like_PHP"/>
</dbReference>
<dbReference type="Gene3D" id="3.60.21.10">
    <property type="match status" value="1"/>
</dbReference>
<accession>A0A5R9GBT2</accession>
<dbReference type="Proteomes" id="UP000309676">
    <property type="component" value="Unassembled WGS sequence"/>
</dbReference>
<evidence type="ECO:0000259" key="1">
    <source>
        <dbReference type="Pfam" id="PF00149"/>
    </source>
</evidence>
<dbReference type="PANTHER" id="PTHR43143:SF1">
    <property type="entry name" value="SERINE_THREONINE-PROTEIN PHOSPHATASE CPPED1"/>
    <property type="match status" value="1"/>
</dbReference>
<reference evidence="2 3" key="1">
    <citation type="submission" date="2019-05" db="EMBL/GenBank/DDBJ databases">
        <authorList>
            <person name="Narsing Rao M.P."/>
            <person name="Li W.J."/>
        </authorList>
    </citation>
    <scope>NUCLEOTIDE SEQUENCE [LARGE SCALE GENOMIC DNA]</scope>
    <source>
        <strain evidence="2 3">SYSU_K30003</strain>
    </source>
</reference>
<sequence>MLGARSSREGGAIEVMTDGEYAAGKRPWFGRLSEGRYEAFSFAVLGDRCGMATEGVFERALEILKDLRPEFVVTVGDMIEGYWRNEADAHAEWDEFDAKVEAAGLPFFPAVGNHDYSNRLMADVWRERKGPTYYAFRVGDALFVMLNTEQTPDELPDAVVDAIKRATDGMTSGAVPAGEVGKSFYADLVAAVPPEQLLSLSKIILSFGDDQLAFVERTLAEHADATWTFVAMHKPGWKTDGEEYAKLMRMLEGRKHTIFAGHLHALEYEERNGNERIQMGRTGGLAHGDGMAPCDANMMLWVTVRGGKPSYRVLPLDGIREIDAYAPPKPTAVSEGA</sequence>
<dbReference type="GO" id="GO:0016787">
    <property type="term" value="F:hydrolase activity"/>
    <property type="evidence" value="ECO:0007669"/>
    <property type="project" value="InterPro"/>
</dbReference>
<organism evidence="2 3">
    <name type="scientific">Paenibacillus antri</name>
    <dbReference type="NCBI Taxonomy" id="2582848"/>
    <lineage>
        <taxon>Bacteria</taxon>
        <taxon>Bacillati</taxon>
        <taxon>Bacillota</taxon>
        <taxon>Bacilli</taxon>
        <taxon>Bacillales</taxon>
        <taxon>Paenibacillaceae</taxon>
        <taxon>Paenibacillus</taxon>
    </lineage>
</organism>
<protein>
    <recommendedName>
        <fullName evidence="1">Calcineurin-like phosphoesterase domain-containing protein</fullName>
    </recommendedName>
</protein>
<proteinExistence type="predicted"/>
<dbReference type="Pfam" id="PF00149">
    <property type="entry name" value="Metallophos"/>
    <property type="match status" value="1"/>
</dbReference>
<name>A0A5R9GBT2_9BACL</name>
<dbReference type="SUPFAM" id="SSF56300">
    <property type="entry name" value="Metallo-dependent phosphatases"/>
    <property type="match status" value="1"/>
</dbReference>
<dbReference type="EMBL" id="VCIW01000007">
    <property type="protein sequence ID" value="TLS51776.1"/>
    <property type="molecule type" value="Genomic_DNA"/>
</dbReference>
<dbReference type="AlphaFoldDB" id="A0A5R9GBT2"/>
<dbReference type="InterPro" id="IPR029052">
    <property type="entry name" value="Metallo-depent_PP-like"/>
</dbReference>
<gene>
    <name evidence="2" type="ORF">FE782_12740</name>
</gene>
<keyword evidence="3" id="KW-1185">Reference proteome</keyword>
<dbReference type="RefSeq" id="WP_138194483.1">
    <property type="nucleotide sequence ID" value="NZ_VCIW01000007.1"/>
</dbReference>